<comment type="caution">
    <text evidence="2">The sequence shown here is derived from an EMBL/GenBank/DDBJ whole genome shotgun (WGS) entry which is preliminary data.</text>
</comment>
<dbReference type="EMBL" id="CAJVRM010000285">
    <property type="protein sequence ID" value="CAG8978872.1"/>
    <property type="molecule type" value="Genomic_DNA"/>
</dbReference>
<protein>
    <submittedName>
        <fullName evidence="2">Uncharacterized protein</fullName>
    </submittedName>
</protein>
<reference evidence="2" key="1">
    <citation type="submission" date="2021-07" db="EMBL/GenBank/DDBJ databases">
        <authorList>
            <person name="Durling M."/>
        </authorList>
    </citation>
    <scope>NUCLEOTIDE SEQUENCE</scope>
</reference>
<accession>A0A9N9Q8W7</accession>
<name>A0A9N9Q8W7_9HELO</name>
<feature type="compositionally biased region" description="Basic and acidic residues" evidence="1">
    <location>
        <begin position="257"/>
        <end position="267"/>
    </location>
</feature>
<dbReference type="AlphaFoldDB" id="A0A9N9Q8W7"/>
<sequence>MAPRQQKTKMGLAEILEGPEGKKLGSVFDIPLCYRPEVPATPKLPQGKFTPSFSLPNGAGRNTQQPKAVLNGTHRAITVESNGKKCSKIIVEVNFKWESPVSVLRENGPNDCRISYEILGALKQYKESANRVTITIFYQHVDEETEILKREQTLYLNKLVNILKDFNISFLKIAISTQTGKEEFSQTKDFSCFYRLQVPIRELWLSIKDSKDYKQISMMSPLARRIEGVVKAKANKVQERKEQAESAAAAASKAKKAREEKGDKEKGQTSSAAGTGKAASK</sequence>
<evidence type="ECO:0000256" key="1">
    <source>
        <dbReference type="SAM" id="MobiDB-lite"/>
    </source>
</evidence>
<dbReference type="OrthoDB" id="10312878at2759"/>
<keyword evidence="3" id="KW-1185">Reference proteome</keyword>
<feature type="compositionally biased region" description="Low complexity" evidence="1">
    <location>
        <begin position="269"/>
        <end position="281"/>
    </location>
</feature>
<dbReference type="Proteomes" id="UP000701801">
    <property type="component" value="Unassembled WGS sequence"/>
</dbReference>
<gene>
    <name evidence="2" type="ORF">HYALB_00005209</name>
</gene>
<evidence type="ECO:0000313" key="3">
    <source>
        <dbReference type="Proteomes" id="UP000701801"/>
    </source>
</evidence>
<feature type="region of interest" description="Disordered" evidence="1">
    <location>
        <begin position="237"/>
        <end position="281"/>
    </location>
</feature>
<proteinExistence type="predicted"/>
<organism evidence="2 3">
    <name type="scientific">Hymenoscyphus albidus</name>
    <dbReference type="NCBI Taxonomy" id="595503"/>
    <lineage>
        <taxon>Eukaryota</taxon>
        <taxon>Fungi</taxon>
        <taxon>Dikarya</taxon>
        <taxon>Ascomycota</taxon>
        <taxon>Pezizomycotina</taxon>
        <taxon>Leotiomycetes</taxon>
        <taxon>Helotiales</taxon>
        <taxon>Helotiaceae</taxon>
        <taxon>Hymenoscyphus</taxon>
    </lineage>
</organism>
<evidence type="ECO:0000313" key="2">
    <source>
        <dbReference type="EMBL" id="CAG8978872.1"/>
    </source>
</evidence>